<evidence type="ECO:0000313" key="3">
    <source>
        <dbReference type="Proteomes" id="UP000543556"/>
    </source>
</evidence>
<feature type="transmembrane region" description="Helical" evidence="1">
    <location>
        <begin position="101"/>
        <end position="122"/>
    </location>
</feature>
<name>A0A7Y7LYI9_9MICC</name>
<feature type="transmembrane region" description="Helical" evidence="1">
    <location>
        <begin position="35"/>
        <end position="56"/>
    </location>
</feature>
<dbReference type="AlphaFoldDB" id="A0A7Y7LYI9"/>
<evidence type="ECO:0000313" key="2">
    <source>
        <dbReference type="EMBL" id="NVM93773.1"/>
    </source>
</evidence>
<sequence>MKTLLVYVGAPLAVGTISAFLAPTPGSDNLTALDLAVFFSTMAVIMATLLVALALLSAFPARIGHSIRKALSPATFLWFAVGEAGGVLGMIPTWAFEPYRYFFAATLAGAATAVVTVVYIGIVNLSAQQREDEAYMARHLDPSH</sequence>
<comment type="caution">
    <text evidence="2">The sequence shown here is derived from an EMBL/GenBank/DDBJ whole genome shotgun (WGS) entry which is preliminary data.</text>
</comment>
<evidence type="ECO:0000256" key="1">
    <source>
        <dbReference type="SAM" id="Phobius"/>
    </source>
</evidence>
<dbReference type="Proteomes" id="UP000543556">
    <property type="component" value="Unassembled WGS sequence"/>
</dbReference>
<reference evidence="2 3" key="1">
    <citation type="submission" date="2020-02" db="EMBL/GenBank/DDBJ databases">
        <title>Genome sequence of strain AETb3-4.</title>
        <authorList>
            <person name="Gao J."/>
            <person name="Zhang X."/>
        </authorList>
    </citation>
    <scope>NUCLEOTIDE SEQUENCE [LARGE SCALE GENOMIC DNA]</scope>
    <source>
        <strain evidence="2 3">AETb3-4</strain>
    </source>
</reference>
<dbReference type="EMBL" id="JAAMFM010000002">
    <property type="protein sequence ID" value="NVM93773.1"/>
    <property type="molecule type" value="Genomic_DNA"/>
</dbReference>
<keyword evidence="1" id="KW-1133">Transmembrane helix</keyword>
<dbReference type="RefSeq" id="WP_176633500.1">
    <property type="nucleotide sequence ID" value="NZ_JAAMFM010000002.1"/>
</dbReference>
<proteinExistence type="predicted"/>
<organism evidence="2 3">
    <name type="scientific">Arthrobacter wenxiniae</name>
    <dbReference type="NCBI Taxonomy" id="2713570"/>
    <lineage>
        <taxon>Bacteria</taxon>
        <taxon>Bacillati</taxon>
        <taxon>Actinomycetota</taxon>
        <taxon>Actinomycetes</taxon>
        <taxon>Micrococcales</taxon>
        <taxon>Micrococcaceae</taxon>
        <taxon>Arthrobacter</taxon>
    </lineage>
</organism>
<protein>
    <submittedName>
        <fullName evidence="2">Uncharacterized protein</fullName>
    </submittedName>
</protein>
<feature type="transmembrane region" description="Helical" evidence="1">
    <location>
        <begin position="76"/>
        <end position="95"/>
    </location>
</feature>
<keyword evidence="1" id="KW-0472">Membrane</keyword>
<accession>A0A7Y7LYI9</accession>
<gene>
    <name evidence="2" type="ORF">G6034_02395</name>
</gene>
<keyword evidence="1" id="KW-0812">Transmembrane</keyword>
<keyword evidence="3" id="KW-1185">Reference proteome</keyword>